<dbReference type="SUPFAM" id="SSF52540">
    <property type="entry name" value="P-loop containing nucleoside triphosphate hydrolases"/>
    <property type="match status" value="1"/>
</dbReference>
<protein>
    <submittedName>
        <fullName evidence="1">Type IV secretion</fullName>
    </submittedName>
</protein>
<keyword evidence="2" id="KW-1185">Reference proteome</keyword>
<organism evidence="1 2">
    <name type="scientific">Kiloniella laminariae</name>
    <dbReference type="NCBI Taxonomy" id="454162"/>
    <lineage>
        <taxon>Bacteria</taxon>
        <taxon>Pseudomonadati</taxon>
        <taxon>Pseudomonadota</taxon>
        <taxon>Alphaproteobacteria</taxon>
        <taxon>Rhodospirillales</taxon>
        <taxon>Kiloniellaceae</taxon>
        <taxon>Kiloniella</taxon>
    </lineage>
</organism>
<dbReference type="PANTHER" id="PTHR30121:SF12">
    <property type="entry name" value="TYPE IV SECRETION SYSTEM PROTEIN CAGE"/>
    <property type="match status" value="1"/>
</dbReference>
<dbReference type="PANTHER" id="PTHR30121">
    <property type="entry name" value="UNCHARACTERIZED PROTEIN YJGR-RELATED"/>
    <property type="match status" value="1"/>
</dbReference>
<comment type="caution">
    <text evidence="1">The sequence shown here is derived from an EMBL/GenBank/DDBJ whole genome shotgun (WGS) entry which is preliminary data.</text>
</comment>
<dbReference type="Proteomes" id="UP001069802">
    <property type="component" value="Unassembled WGS sequence"/>
</dbReference>
<dbReference type="InterPro" id="IPR051162">
    <property type="entry name" value="T4SS_component"/>
</dbReference>
<accession>A0ABT4LPS1</accession>
<dbReference type="RefSeq" id="WP_269425213.1">
    <property type="nucleotide sequence ID" value="NZ_JAPWGY010000017.1"/>
</dbReference>
<sequence>MFENNCPISDLFSVVCPYEGFFLTKTGGLIGAVELSGIDADTLVLDDYKRLSYLTAAIQGALPQEVSITQYFVHVDGSTVSIKDRVDPLFSKLSKSRQEALNSRGVCLTRLIHFINIQDNSGLNGGMLEFARKSLLDPTTIKTFFSKIKEKGALLVREDELKERSSKLKKVIYDYSAKWSKVMDAKVLTEKEQWTFMKFLATQDPKYLAEKLQIPVPQDDCDLALSSGDISTVRLNYDDALRIEGPTTRYARIASITKQPAIPFGIWTEDTEPLIKHRGNYTIVSHFSKMSEFEKSLKFKLARDVIERGKLDLYSMITGKETTPGAERLGLKKRIEELEEATSVEDAFGLHFVKILVSDTDPTQLKKICDRLDSSMTYRGLYPTWEGPVLNEAYKAIQPGGYYNSMRLKVMTLSRASALSLVYKSSVGKRIVAEIGGEEAEYIFETESGEPFYFSGYHGDRCIILGVGPTRSGKTFLKNTRLSHFLKYEGLSRVIDVDPGTETLASFFGPERAGVFRVGDDDAIAGLNPFVSVEGVAVDGTDSGFSAHLSNLLMLMLKANDNLEAQTLVMSEQKMLDAAIASTMRLEPSIRSLNFMLAHVPPDLRVKFSRWFEGGRYDGIFSAASDGIGAMNKALAVYNLQHYLDDKNVLQPLLLEIFYRITREFVDPKNRGIPKLLEIDEAHNALKIPFFKDYIVQNGRKWSKYGAGITLWTQSPRDYRDTPDWGAIKTAATTYIFMADGKMIDEDYRSTFDLNQGQIEAIRRLVPRREALIVQPEQGISKKVILQVEPEQYVINTSSSREVALRNQLIQQYGFEEGFQRAVSEIQLLKHQAQAAE</sequence>
<dbReference type="EMBL" id="JAPWGY010000017">
    <property type="protein sequence ID" value="MCZ4283091.1"/>
    <property type="molecule type" value="Genomic_DNA"/>
</dbReference>
<evidence type="ECO:0000313" key="1">
    <source>
        <dbReference type="EMBL" id="MCZ4283091.1"/>
    </source>
</evidence>
<dbReference type="InterPro" id="IPR027417">
    <property type="entry name" value="P-loop_NTPase"/>
</dbReference>
<evidence type="ECO:0000313" key="2">
    <source>
        <dbReference type="Proteomes" id="UP001069802"/>
    </source>
</evidence>
<name>A0ABT4LPS1_9PROT</name>
<dbReference type="Gene3D" id="3.40.50.300">
    <property type="entry name" value="P-loop containing nucleotide triphosphate hydrolases"/>
    <property type="match status" value="1"/>
</dbReference>
<reference evidence="1" key="1">
    <citation type="submission" date="2022-12" db="EMBL/GenBank/DDBJ databases">
        <title>Bacterial isolates from different developmental stages of Nematostella vectensis.</title>
        <authorList>
            <person name="Fraune S."/>
        </authorList>
    </citation>
    <scope>NUCLEOTIDE SEQUENCE</scope>
    <source>
        <strain evidence="1">G21630-S1</strain>
    </source>
</reference>
<proteinExistence type="predicted"/>
<gene>
    <name evidence="1" type="ORF">O4H49_20065</name>
</gene>